<evidence type="ECO:0000313" key="5">
    <source>
        <dbReference type="Proteomes" id="UP001155163"/>
    </source>
</evidence>
<evidence type="ECO:0000313" key="2">
    <source>
        <dbReference type="EMBL" id="MCK9797963.1"/>
    </source>
</evidence>
<reference evidence="4 5" key="1">
    <citation type="journal article" date="2022" name="Int. J. Syst. Evol. Microbiol.">
        <title>Pseudomonas aegrilactucae sp. nov. and Pseudomonas morbosilactucae sp. nov., pathogens causing bacterial rot of lettuce in Japan.</title>
        <authorList>
            <person name="Sawada H."/>
            <person name="Fujikawa T."/>
            <person name="Satou M."/>
        </authorList>
    </citation>
    <scope>NUCLEOTIDE SEQUENCE [LARGE SCALE GENOMIC DNA]</scope>
    <source>
        <strain evidence="2 4">MAFF 302030</strain>
        <strain evidence="3 5">MAFF 302046</strain>
    </source>
</reference>
<dbReference type="AlphaFoldDB" id="A0A9X2C662"/>
<dbReference type="InterPro" id="IPR002645">
    <property type="entry name" value="STAS_dom"/>
</dbReference>
<dbReference type="InterPro" id="IPR052746">
    <property type="entry name" value="MlaB_ABC_Transporter"/>
</dbReference>
<protein>
    <submittedName>
        <fullName evidence="2">STAS domain-containing protein</fullName>
    </submittedName>
</protein>
<keyword evidence="5" id="KW-1185">Reference proteome</keyword>
<evidence type="ECO:0000259" key="1">
    <source>
        <dbReference type="PROSITE" id="PS50801"/>
    </source>
</evidence>
<comment type="caution">
    <text evidence="2">The sequence shown here is derived from an EMBL/GenBank/DDBJ whole genome shotgun (WGS) entry which is preliminary data.</text>
</comment>
<dbReference type="PANTHER" id="PTHR35849">
    <property type="entry name" value="BLR2341 PROTEIN"/>
    <property type="match status" value="1"/>
</dbReference>
<dbReference type="PROSITE" id="PS50801">
    <property type="entry name" value="STAS"/>
    <property type="match status" value="1"/>
</dbReference>
<dbReference type="Gene3D" id="3.30.750.24">
    <property type="entry name" value="STAS domain"/>
    <property type="match status" value="1"/>
</dbReference>
<dbReference type="InterPro" id="IPR058548">
    <property type="entry name" value="MlaB-like_STAS"/>
</dbReference>
<dbReference type="RefSeq" id="WP_123332304.1">
    <property type="nucleotide sequence ID" value="NZ_JALQCW010000019.1"/>
</dbReference>
<sequence length="105" mass="11371">MFTLTPSAFDGPARLQVTGDLTIYQVAEARAELLQWLPFDAPAWQLDLSAVEEFDSAGAQLLLALQRALGQSGSPVRVVACAANVAELIELLRLESLYPEVPTED</sequence>
<evidence type="ECO:0000313" key="4">
    <source>
        <dbReference type="Proteomes" id="UP001155059"/>
    </source>
</evidence>
<dbReference type="EMBL" id="JALQCW010000019">
    <property type="protein sequence ID" value="MCK9797963.1"/>
    <property type="molecule type" value="Genomic_DNA"/>
</dbReference>
<gene>
    <name evidence="2" type="ORF">M1B34_09545</name>
    <name evidence="3" type="ORF">M1B35_01225</name>
</gene>
<dbReference type="Proteomes" id="UP001155059">
    <property type="component" value="Unassembled WGS sequence"/>
</dbReference>
<dbReference type="EMBL" id="JALQCX010000004">
    <property type="protein sequence ID" value="MCK9812804.1"/>
    <property type="molecule type" value="Genomic_DNA"/>
</dbReference>
<evidence type="ECO:0000313" key="3">
    <source>
        <dbReference type="EMBL" id="MCK9812804.1"/>
    </source>
</evidence>
<accession>A0A9X2C662</accession>
<feature type="domain" description="STAS" evidence="1">
    <location>
        <begin position="15"/>
        <end position="105"/>
    </location>
</feature>
<proteinExistence type="predicted"/>
<dbReference type="Pfam" id="PF13466">
    <property type="entry name" value="STAS_2"/>
    <property type="match status" value="1"/>
</dbReference>
<dbReference type="Proteomes" id="UP001155163">
    <property type="component" value="Unassembled WGS sequence"/>
</dbReference>
<dbReference type="InterPro" id="IPR036513">
    <property type="entry name" value="STAS_dom_sf"/>
</dbReference>
<dbReference type="PANTHER" id="PTHR35849:SF2">
    <property type="entry name" value="BLR2341 PROTEIN"/>
    <property type="match status" value="1"/>
</dbReference>
<name>A0A9X2C662_9PSED</name>
<dbReference type="SUPFAM" id="SSF52091">
    <property type="entry name" value="SpoIIaa-like"/>
    <property type="match status" value="1"/>
</dbReference>
<reference evidence="4 5" key="2">
    <citation type="journal article" date="2023" name="Plant Pathol.">
        <title>Dismantling and reorganizing Pseudomonas marginalis sensu#lato.</title>
        <authorList>
            <person name="Sawada H."/>
            <person name="Fujikawa T."/>
            <person name="Satou M."/>
        </authorList>
    </citation>
    <scope>NUCLEOTIDE SEQUENCE [LARGE SCALE GENOMIC DNA]</scope>
    <source>
        <strain evidence="2 4">MAFF 302030</strain>
        <strain evidence="3 5">MAFF 302046</strain>
    </source>
</reference>
<organism evidence="2 4">
    <name type="scientific">Pseudomonas morbosilactucae</name>
    <dbReference type="NCBI Taxonomy" id="2938197"/>
    <lineage>
        <taxon>Bacteria</taxon>
        <taxon>Pseudomonadati</taxon>
        <taxon>Pseudomonadota</taxon>
        <taxon>Gammaproteobacteria</taxon>
        <taxon>Pseudomonadales</taxon>
        <taxon>Pseudomonadaceae</taxon>
        <taxon>Pseudomonas</taxon>
    </lineage>
</organism>
<dbReference type="CDD" id="cd07043">
    <property type="entry name" value="STAS_anti-anti-sigma_factors"/>
    <property type="match status" value="1"/>
</dbReference>